<dbReference type="RefSeq" id="WP_123040052.1">
    <property type="nucleotide sequence ID" value="NZ_CP033433.1"/>
</dbReference>
<reference evidence="8 9" key="1">
    <citation type="submission" date="2018-10" db="EMBL/GenBank/DDBJ databases">
        <title>Genome Sequence of Cohnella sp.</title>
        <authorList>
            <person name="Srinivasan S."/>
            <person name="Kim M.K."/>
        </authorList>
    </citation>
    <scope>NUCLEOTIDE SEQUENCE [LARGE SCALE GENOMIC DNA]</scope>
    <source>
        <strain evidence="8 9">18JY8-7</strain>
    </source>
</reference>
<feature type="region of interest" description="Disordered" evidence="6">
    <location>
        <begin position="163"/>
        <end position="182"/>
    </location>
</feature>
<keyword evidence="8" id="KW-0282">Flagellum</keyword>
<keyword evidence="8" id="KW-0966">Cell projection</keyword>
<keyword evidence="4 7" id="KW-1133">Transmembrane helix</keyword>
<dbReference type="InterPro" id="IPR022781">
    <property type="entry name" value="Flagellar_biosynth_FliO"/>
</dbReference>
<keyword evidence="8" id="KW-0969">Cilium</keyword>
<dbReference type="GO" id="GO:0044781">
    <property type="term" value="P:bacterial-type flagellum organization"/>
    <property type="evidence" value="ECO:0007669"/>
    <property type="project" value="InterPro"/>
</dbReference>
<evidence type="ECO:0000256" key="1">
    <source>
        <dbReference type="ARBA" id="ARBA00004236"/>
    </source>
</evidence>
<dbReference type="AlphaFoldDB" id="A0A3G3JVW2"/>
<keyword evidence="9" id="KW-1185">Reference proteome</keyword>
<keyword evidence="3 7" id="KW-0812">Transmembrane</keyword>
<comment type="subcellular location">
    <subcellularLocation>
        <location evidence="1">Cell membrane</location>
    </subcellularLocation>
</comment>
<evidence type="ECO:0000256" key="2">
    <source>
        <dbReference type="ARBA" id="ARBA00022475"/>
    </source>
</evidence>
<dbReference type="Proteomes" id="UP000269097">
    <property type="component" value="Chromosome"/>
</dbReference>
<evidence type="ECO:0000313" key="8">
    <source>
        <dbReference type="EMBL" id="AYQ71991.1"/>
    </source>
</evidence>
<sequence length="182" mass="20259">MKGLPYAADDFADANPAGSVWDLLWILFVLAVIVGLIILLLRFLAKRNRGWGTNRSLRSLGGFPLGTNKSMQIVEWNGRIYVLGVGEDVSLIEAITDPETVAALLAEHDTQAESSAAQLPDWLRKWSRKNQPQAGGNPAEGADFGQSFERTLENRLRQLAERRQRAEDLLEDKPYEDRSGNP</sequence>
<evidence type="ECO:0000256" key="4">
    <source>
        <dbReference type="ARBA" id="ARBA00022989"/>
    </source>
</evidence>
<organism evidence="8 9">
    <name type="scientific">Cohnella candidum</name>
    <dbReference type="NCBI Taxonomy" id="2674991"/>
    <lineage>
        <taxon>Bacteria</taxon>
        <taxon>Bacillati</taxon>
        <taxon>Bacillota</taxon>
        <taxon>Bacilli</taxon>
        <taxon>Bacillales</taxon>
        <taxon>Paenibacillaceae</taxon>
        <taxon>Cohnella</taxon>
    </lineage>
</organism>
<evidence type="ECO:0000256" key="5">
    <source>
        <dbReference type="ARBA" id="ARBA00023136"/>
    </source>
</evidence>
<protein>
    <submittedName>
        <fullName evidence="8">Flagellar protein</fullName>
    </submittedName>
</protein>
<feature type="transmembrane region" description="Helical" evidence="7">
    <location>
        <begin position="23"/>
        <end position="45"/>
    </location>
</feature>
<name>A0A3G3JVW2_9BACL</name>
<keyword evidence="2" id="KW-1003">Cell membrane</keyword>
<dbReference type="KEGG" id="coh:EAV92_05065"/>
<dbReference type="GO" id="GO:0016020">
    <property type="term" value="C:membrane"/>
    <property type="evidence" value="ECO:0007669"/>
    <property type="project" value="InterPro"/>
</dbReference>
<evidence type="ECO:0000256" key="7">
    <source>
        <dbReference type="SAM" id="Phobius"/>
    </source>
</evidence>
<accession>A0A3G3JVW2</accession>
<keyword evidence="5 7" id="KW-0472">Membrane</keyword>
<evidence type="ECO:0000313" key="9">
    <source>
        <dbReference type="Proteomes" id="UP000269097"/>
    </source>
</evidence>
<dbReference type="Pfam" id="PF04347">
    <property type="entry name" value="FliO"/>
    <property type="match status" value="1"/>
</dbReference>
<evidence type="ECO:0000256" key="3">
    <source>
        <dbReference type="ARBA" id="ARBA00022692"/>
    </source>
</evidence>
<proteinExistence type="predicted"/>
<feature type="region of interest" description="Disordered" evidence="6">
    <location>
        <begin position="128"/>
        <end position="148"/>
    </location>
</feature>
<dbReference type="EMBL" id="CP033433">
    <property type="protein sequence ID" value="AYQ71991.1"/>
    <property type="molecule type" value="Genomic_DNA"/>
</dbReference>
<evidence type="ECO:0000256" key="6">
    <source>
        <dbReference type="SAM" id="MobiDB-lite"/>
    </source>
</evidence>
<gene>
    <name evidence="8" type="ORF">EAV92_05065</name>
</gene>